<dbReference type="VEuPathDB" id="FungiDB:BO72DRAFT_532958"/>
<sequence length="113" mass="12336">MNYLDCTSTEPHADIESRILVADSRRSADTDLEILGSQLTAEKLADLAVIPAIFVVQTIVSYSCVFVVSQCLRLKKRTSNFVAAMAVSAKDDLDEASFSVERSVDNPDCCRSS</sequence>
<reference evidence="2 3" key="1">
    <citation type="submission" date="2018-02" db="EMBL/GenBank/DDBJ databases">
        <title>The genomes of Aspergillus section Nigri reveals drivers in fungal speciation.</title>
        <authorList>
            <consortium name="DOE Joint Genome Institute"/>
            <person name="Vesth T.C."/>
            <person name="Nybo J."/>
            <person name="Theobald S."/>
            <person name="Brandl J."/>
            <person name="Frisvad J.C."/>
            <person name="Nielsen K.F."/>
            <person name="Lyhne E.K."/>
            <person name="Kogle M.E."/>
            <person name="Kuo A."/>
            <person name="Riley R."/>
            <person name="Clum A."/>
            <person name="Nolan M."/>
            <person name="Lipzen A."/>
            <person name="Salamov A."/>
            <person name="Henrissat B."/>
            <person name="Wiebenga A."/>
            <person name="De vries R.P."/>
            <person name="Grigoriev I.V."/>
            <person name="Mortensen U.H."/>
            <person name="Andersen M.R."/>
            <person name="Baker S.E."/>
        </authorList>
    </citation>
    <scope>NUCLEOTIDE SEQUENCE [LARGE SCALE GENOMIC DNA]</scope>
    <source>
        <strain evidence="2 3">CBS 313.89</strain>
    </source>
</reference>
<evidence type="ECO:0000313" key="2">
    <source>
        <dbReference type="EMBL" id="RAK71149.1"/>
    </source>
</evidence>
<accession>A0A8G1VVN3</accession>
<dbReference type="Proteomes" id="UP000249789">
    <property type="component" value="Unassembled WGS sequence"/>
</dbReference>
<dbReference type="OrthoDB" id="2499604at2759"/>
<evidence type="ECO:0000256" key="1">
    <source>
        <dbReference type="SAM" id="Phobius"/>
    </source>
</evidence>
<keyword evidence="3" id="KW-1185">Reference proteome</keyword>
<feature type="transmembrane region" description="Helical" evidence="1">
    <location>
        <begin position="47"/>
        <end position="68"/>
    </location>
</feature>
<proteinExistence type="predicted"/>
<evidence type="ECO:0000313" key="3">
    <source>
        <dbReference type="Proteomes" id="UP000249789"/>
    </source>
</evidence>
<dbReference type="PANTHER" id="PTHR31794:SF2">
    <property type="entry name" value="AUXIN EFFLUX TRANSPORTER FAMILY PROTEIN (EUROFUNG)"/>
    <property type="match status" value="1"/>
</dbReference>
<dbReference type="GO" id="GO:0005783">
    <property type="term" value="C:endoplasmic reticulum"/>
    <property type="evidence" value="ECO:0007669"/>
    <property type="project" value="TreeGrafter"/>
</dbReference>
<name>A0A8G1VVN3_9EURO</name>
<organism evidence="2 3">
    <name type="scientific">Aspergillus fijiensis CBS 313.89</name>
    <dbReference type="NCBI Taxonomy" id="1448319"/>
    <lineage>
        <taxon>Eukaryota</taxon>
        <taxon>Fungi</taxon>
        <taxon>Dikarya</taxon>
        <taxon>Ascomycota</taxon>
        <taxon>Pezizomycotina</taxon>
        <taxon>Eurotiomycetes</taxon>
        <taxon>Eurotiomycetidae</taxon>
        <taxon>Eurotiales</taxon>
        <taxon>Aspergillaceae</taxon>
        <taxon>Aspergillus</taxon>
    </lineage>
</organism>
<keyword evidence="1" id="KW-1133">Transmembrane helix</keyword>
<gene>
    <name evidence="2" type="ORF">BO72DRAFT_532958</name>
</gene>
<dbReference type="PANTHER" id="PTHR31794">
    <property type="entry name" value="AUXIN EFFLUX TRANSPORTER FAMILY PROTEIN (EUROFUNG)"/>
    <property type="match status" value="1"/>
</dbReference>
<protein>
    <submittedName>
        <fullName evidence="2">Uncharacterized protein</fullName>
    </submittedName>
</protein>
<keyword evidence="1" id="KW-0472">Membrane</keyword>
<dbReference type="RefSeq" id="XP_040795161.1">
    <property type="nucleotide sequence ID" value="XM_040950469.1"/>
</dbReference>
<dbReference type="GeneID" id="63867804"/>
<keyword evidence="1" id="KW-0812">Transmembrane</keyword>
<dbReference type="AlphaFoldDB" id="A0A8G1VVN3"/>
<dbReference type="EMBL" id="KZ824732">
    <property type="protein sequence ID" value="RAK71149.1"/>
    <property type="molecule type" value="Genomic_DNA"/>
</dbReference>